<comment type="caution">
    <text evidence="1">The sequence shown here is derived from an EMBL/GenBank/DDBJ whole genome shotgun (WGS) entry which is preliminary data.</text>
</comment>
<dbReference type="EMBL" id="MU971339">
    <property type="protein sequence ID" value="KAK9240497.1"/>
    <property type="molecule type" value="Genomic_DNA"/>
</dbReference>
<keyword evidence="2" id="KW-1185">Reference proteome</keyword>
<evidence type="ECO:0000313" key="2">
    <source>
        <dbReference type="Proteomes" id="UP001433508"/>
    </source>
</evidence>
<name>A0ACC3T996_LIPKO</name>
<protein>
    <submittedName>
        <fullName evidence="1">Galactose mutarotase-like domain-containing protein</fullName>
    </submittedName>
</protein>
<reference evidence="2" key="1">
    <citation type="journal article" date="2024" name="Front. Bioeng. Biotechnol.">
        <title>Genome-scale model development and genomic sequencing of the oleaginous clade Lipomyces.</title>
        <authorList>
            <person name="Czajka J.J."/>
            <person name="Han Y."/>
            <person name="Kim J."/>
            <person name="Mondo S.J."/>
            <person name="Hofstad B.A."/>
            <person name="Robles A."/>
            <person name="Haridas S."/>
            <person name="Riley R."/>
            <person name="LaButti K."/>
            <person name="Pangilinan J."/>
            <person name="Andreopoulos W."/>
            <person name="Lipzen A."/>
            <person name="Yan J."/>
            <person name="Wang M."/>
            <person name="Ng V."/>
            <person name="Grigoriev I.V."/>
            <person name="Spatafora J.W."/>
            <person name="Magnuson J.K."/>
            <person name="Baker S.E."/>
            <person name="Pomraning K.R."/>
        </authorList>
    </citation>
    <scope>NUCLEOTIDE SEQUENCE [LARGE SCALE GENOMIC DNA]</scope>
    <source>
        <strain evidence="2">CBS 7786</strain>
    </source>
</reference>
<gene>
    <name evidence="1" type="ORF">V1525DRAFT_395156</name>
</gene>
<proteinExistence type="predicted"/>
<sequence>MAARALLQRSSLATRIASHCPKYLRIRPNQLSSLYSSTRYFHIRMPIEQTDKEVILTLPSDPSTSVKVLLHGANILSWTVAGNEKLWLSEGAILNGSKAVRGGVPLVFPVFGKSSSGPTSTLPQHGFARLSTWEFLGQVSASPLTVQFGLGPENVPEVLRKAWDFDFTLIYTISLGADTLETAMRVENTSSVDWDFQILFHTYFHIPDIQQVEVKGLTGTNVKDKVSKSDYSESNTAVTVASEVDRVYENVDDDVLITSAGKARFQIYRKNLADVVVWNPWVNASKNMGDFRPEDGYKSMICVEAGSVSGWTTLSPGQTWECSEKVKSLL</sequence>
<organism evidence="1 2">
    <name type="scientific">Lipomyces kononenkoae</name>
    <name type="common">Yeast</name>
    <dbReference type="NCBI Taxonomy" id="34357"/>
    <lineage>
        <taxon>Eukaryota</taxon>
        <taxon>Fungi</taxon>
        <taxon>Dikarya</taxon>
        <taxon>Ascomycota</taxon>
        <taxon>Saccharomycotina</taxon>
        <taxon>Lipomycetes</taxon>
        <taxon>Lipomycetales</taxon>
        <taxon>Lipomycetaceae</taxon>
        <taxon>Lipomyces</taxon>
    </lineage>
</organism>
<dbReference type="Proteomes" id="UP001433508">
    <property type="component" value="Unassembled WGS sequence"/>
</dbReference>
<accession>A0ACC3T996</accession>
<evidence type="ECO:0000313" key="1">
    <source>
        <dbReference type="EMBL" id="KAK9240497.1"/>
    </source>
</evidence>